<dbReference type="AlphaFoldDB" id="A0AB39W943"/>
<dbReference type="EMBL" id="CP165625">
    <property type="protein sequence ID" value="XDU96986.1"/>
    <property type="molecule type" value="Genomic_DNA"/>
</dbReference>
<dbReference type="CDD" id="cd04084">
    <property type="entry name" value="CBM6_xylanase-like"/>
    <property type="match status" value="1"/>
</dbReference>
<dbReference type="InterPro" id="IPR005084">
    <property type="entry name" value="CBM6"/>
</dbReference>
<proteinExistence type="inferred from homology"/>
<keyword evidence="2" id="KW-0624">Polysaccharide degradation</keyword>
<organism evidence="9">
    <name type="scientific">Flavobacterium sp. WC2409</name>
    <dbReference type="NCBI Taxonomy" id="3234139"/>
    <lineage>
        <taxon>Bacteria</taxon>
        <taxon>Pseudomonadati</taxon>
        <taxon>Bacteroidota</taxon>
        <taxon>Flavobacteriia</taxon>
        <taxon>Flavobacteriales</taxon>
        <taxon>Flavobacteriaceae</taxon>
        <taxon>Flavobacterium</taxon>
    </lineage>
</organism>
<evidence type="ECO:0000256" key="1">
    <source>
        <dbReference type="ARBA" id="ARBA00009865"/>
    </source>
</evidence>
<keyword evidence="2" id="KW-0858">Xylan degradation</keyword>
<dbReference type="GO" id="GO:0030246">
    <property type="term" value="F:carbohydrate binding"/>
    <property type="evidence" value="ECO:0007669"/>
    <property type="project" value="InterPro"/>
</dbReference>
<dbReference type="Gene3D" id="2.60.120.260">
    <property type="entry name" value="Galactose-binding domain-like"/>
    <property type="match status" value="1"/>
</dbReference>
<dbReference type="SUPFAM" id="SSF49785">
    <property type="entry name" value="Galactose-binding domain-like"/>
    <property type="match status" value="1"/>
</dbReference>
<dbReference type="Pfam" id="PF04616">
    <property type="entry name" value="Glyco_hydro_43"/>
    <property type="match status" value="1"/>
</dbReference>
<dbReference type="PANTHER" id="PTHR43772">
    <property type="entry name" value="ENDO-1,4-BETA-XYLANASE"/>
    <property type="match status" value="1"/>
</dbReference>
<dbReference type="InterPro" id="IPR052176">
    <property type="entry name" value="Glycosyl_Hydrlase_43_Enz"/>
</dbReference>
<protein>
    <submittedName>
        <fullName evidence="9">Family 43 glycosylhydrolase</fullName>
    </submittedName>
</protein>
<dbReference type="SUPFAM" id="SSF75005">
    <property type="entry name" value="Arabinanase/levansucrase/invertase"/>
    <property type="match status" value="1"/>
</dbReference>
<dbReference type="RefSeq" id="WP_369753977.1">
    <property type="nucleotide sequence ID" value="NZ_CP165625.1"/>
</dbReference>
<evidence type="ECO:0000256" key="3">
    <source>
        <dbReference type="ARBA" id="ARBA00022801"/>
    </source>
</evidence>
<evidence type="ECO:0000313" key="9">
    <source>
        <dbReference type="EMBL" id="XDU96986.1"/>
    </source>
</evidence>
<evidence type="ECO:0000256" key="6">
    <source>
        <dbReference type="PIRSR" id="PIRSR606710-2"/>
    </source>
</evidence>
<keyword evidence="4" id="KW-0119">Carbohydrate metabolism</keyword>
<accession>A0AB39W943</accession>
<dbReference type="PANTHER" id="PTHR43772:SF2">
    <property type="entry name" value="PUTATIVE (AFU_ORTHOLOGUE AFUA_2G04480)-RELATED"/>
    <property type="match status" value="1"/>
</dbReference>
<dbReference type="Gene3D" id="2.115.10.20">
    <property type="entry name" value="Glycosyl hydrolase domain, family 43"/>
    <property type="match status" value="1"/>
</dbReference>
<dbReference type="GO" id="GO:0045493">
    <property type="term" value="P:xylan catabolic process"/>
    <property type="evidence" value="ECO:0007669"/>
    <property type="project" value="UniProtKB-KW"/>
</dbReference>
<gene>
    <name evidence="9" type="ORF">AB3G34_07690</name>
</gene>
<dbReference type="InterPro" id="IPR023296">
    <property type="entry name" value="Glyco_hydro_beta-prop_sf"/>
</dbReference>
<feature type="site" description="Important for catalytic activity, responsible for pKa modulation of the active site Glu and correct orientation of both the proton donor and substrate" evidence="6">
    <location>
        <position position="146"/>
    </location>
</feature>
<keyword evidence="3 7" id="KW-0378">Hydrolase</keyword>
<evidence type="ECO:0000259" key="8">
    <source>
        <dbReference type="Pfam" id="PF03422"/>
    </source>
</evidence>
<evidence type="ECO:0000256" key="4">
    <source>
        <dbReference type="ARBA" id="ARBA00023277"/>
    </source>
</evidence>
<name>A0AB39W943_9FLAO</name>
<keyword evidence="5 7" id="KW-0326">Glycosidase</keyword>
<evidence type="ECO:0000256" key="5">
    <source>
        <dbReference type="ARBA" id="ARBA00023295"/>
    </source>
</evidence>
<sequence>MKKYLFLLFIINIQNGYSQNPIVPPGTFIADPSAHVWKDGKMYVYGSRDESPKYYCSLSYRVLSSSDLNKWDLSDVSFSNKAKGSEISFMDDLLLAPDVQYRNGKYYLYYCMFDFVKAEWVAESNSPTGPFINNHPIYTKKISQIDPCVFVDDDGQSYYIWGQFNAKIAKLKPNMTEIDTTTIKENIVTQKEHYFHEGAYMVKRKELYYLIYSDISRAGRPTCLGYATSRSPMGPFKYQGIIIDNNNSDPAVWNNHGSLVAFKNKWYVFYHRATNGSISMRKSCLEPITFREDGTIPEVEMTSQGAAPPLNAFEEIDAARACLVIGNIRIKTFSNENEGLGNIQSNDKAAFKYLDFKEGANSITIKVAPSDKPCVINLNLDYSWGINVGKIEVPAKQNEEWITLKVPVKVPEGVHALWLQIIDPKTTNFLGFPTSYNEYEKELVKIDRFQFENNI</sequence>
<dbReference type="CDD" id="cd18620">
    <property type="entry name" value="GH43_XylA-like"/>
    <property type="match status" value="1"/>
</dbReference>
<comment type="similarity">
    <text evidence="1 7">Belongs to the glycosyl hydrolase 43 family.</text>
</comment>
<dbReference type="GO" id="GO:0004553">
    <property type="term" value="F:hydrolase activity, hydrolyzing O-glycosyl compounds"/>
    <property type="evidence" value="ECO:0007669"/>
    <property type="project" value="InterPro"/>
</dbReference>
<evidence type="ECO:0000256" key="2">
    <source>
        <dbReference type="ARBA" id="ARBA00022651"/>
    </source>
</evidence>
<dbReference type="InterPro" id="IPR006710">
    <property type="entry name" value="Glyco_hydro_43"/>
</dbReference>
<dbReference type="InterPro" id="IPR008979">
    <property type="entry name" value="Galactose-bd-like_sf"/>
</dbReference>
<feature type="domain" description="CBM6" evidence="8">
    <location>
        <begin position="332"/>
        <end position="422"/>
    </location>
</feature>
<dbReference type="Pfam" id="PF03422">
    <property type="entry name" value="CBM_6"/>
    <property type="match status" value="1"/>
</dbReference>
<reference evidence="9" key="1">
    <citation type="submission" date="2024-07" db="EMBL/GenBank/DDBJ databases">
        <authorList>
            <person name="Biller S.J."/>
        </authorList>
    </citation>
    <scope>NUCLEOTIDE SEQUENCE</scope>
    <source>
        <strain evidence="9">WC2409</strain>
    </source>
</reference>
<evidence type="ECO:0000256" key="7">
    <source>
        <dbReference type="RuleBase" id="RU361187"/>
    </source>
</evidence>